<proteinExistence type="predicted"/>
<name>A0ABU6YCE2_9FABA</name>
<sequence length="112" mass="12982">MQKEKDPSDAITIDLSLELINAGEAPEPVETNDHRCRQSVVILKRPVCDYNYDLLQDLHQNMFNWMRTTKITLEWGCQHLAAGEEMPEFCSGEEFNPAEYTYSKPEALIFDR</sequence>
<gene>
    <name evidence="1" type="ORF">PIB30_036982</name>
</gene>
<comment type="caution">
    <text evidence="1">The sequence shown here is derived from an EMBL/GenBank/DDBJ whole genome shotgun (WGS) entry which is preliminary data.</text>
</comment>
<organism evidence="1 2">
    <name type="scientific">Stylosanthes scabra</name>
    <dbReference type="NCBI Taxonomy" id="79078"/>
    <lineage>
        <taxon>Eukaryota</taxon>
        <taxon>Viridiplantae</taxon>
        <taxon>Streptophyta</taxon>
        <taxon>Embryophyta</taxon>
        <taxon>Tracheophyta</taxon>
        <taxon>Spermatophyta</taxon>
        <taxon>Magnoliopsida</taxon>
        <taxon>eudicotyledons</taxon>
        <taxon>Gunneridae</taxon>
        <taxon>Pentapetalae</taxon>
        <taxon>rosids</taxon>
        <taxon>fabids</taxon>
        <taxon>Fabales</taxon>
        <taxon>Fabaceae</taxon>
        <taxon>Papilionoideae</taxon>
        <taxon>50 kb inversion clade</taxon>
        <taxon>dalbergioids sensu lato</taxon>
        <taxon>Dalbergieae</taxon>
        <taxon>Pterocarpus clade</taxon>
        <taxon>Stylosanthes</taxon>
    </lineage>
</organism>
<protein>
    <submittedName>
        <fullName evidence="1">Uncharacterized protein</fullName>
    </submittedName>
</protein>
<dbReference type="Proteomes" id="UP001341840">
    <property type="component" value="Unassembled WGS sequence"/>
</dbReference>
<reference evidence="1 2" key="1">
    <citation type="journal article" date="2023" name="Plants (Basel)">
        <title>Bridging the Gap: Combining Genomics and Transcriptomics Approaches to Understand Stylosanthes scabra, an Orphan Legume from the Brazilian Caatinga.</title>
        <authorList>
            <person name="Ferreira-Neto J.R.C."/>
            <person name="da Silva M.D."/>
            <person name="Binneck E."/>
            <person name="de Melo N.F."/>
            <person name="da Silva R.H."/>
            <person name="de Melo A.L.T.M."/>
            <person name="Pandolfi V."/>
            <person name="Bustamante F.O."/>
            <person name="Brasileiro-Vidal A.C."/>
            <person name="Benko-Iseppon A.M."/>
        </authorList>
    </citation>
    <scope>NUCLEOTIDE SEQUENCE [LARGE SCALE GENOMIC DNA]</scope>
    <source>
        <tissue evidence="1">Leaves</tissue>
    </source>
</reference>
<evidence type="ECO:0000313" key="1">
    <source>
        <dbReference type="EMBL" id="MED6207577.1"/>
    </source>
</evidence>
<dbReference type="EMBL" id="JASCZI010241839">
    <property type="protein sequence ID" value="MED6207577.1"/>
    <property type="molecule type" value="Genomic_DNA"/>
</dbReference>
<accession>A0ABU6YCE2</accession>
<evidence type="ECO:0000313" key="2">
    <source>
        <dbReference type="Proteomes" id="UP001341840"/>
    </source>
</evidence>
<keyword evidence="2" id="KW-1185">Reference proteome</keyword>